<dbReference type="InterPro" id="IPR017853">
    <property type="entry name" value="GH"/>
</dbReference>
<dbReference type="EMBL" id="FMXE01000009">
    <property type="protein sequence ID" value="SDA67073.1"/>
    <property type="molecule type" value="Genomic_DNA"/>
</dbReference>
<dbReference type="InterPro" id="IPR006047">
    <property type="entry name" value="GH13_cat_dom"/>
</dbReference>
<protein>
    <submittedName>
        <fullName evidence="4">Por secretion system C-terminal sorting domain-containing protein</fullName>
    </submittedName>
</protein>
<organism evidence="4 5">
    <name type="scientific">Algoriphagus alkaliphilus</name>
    <dbReference type="NCBI Taxonomy" id="279824"/>
    <lineage>
        <taxon>Bacteria</taxon>
        <taxon>Pseudomonadati</taxon>
        <taxon>Bacteroidota</taxon>
        <taxon>Cytophagia</taxon>
        <taxon>Cytophagales</taxon>
        <taxon>Cyclobacteriaceae</taxon>
        <taxon>Algoriphagus</taxon>
    </lineage>
</organism>
<evidence type="ECO:0000259" key="3">
    <source>
        <dbReference type="SMART" id="SM00642"/>
    </source>
</evidence>
<evidence type="ECO:0000313" key="4">
    <source>
        <dbReference type="EMBL" id="SDA67073.1"/>
    </source>
</evidence>
<dbReference type="SUPFAM" id="SSF51445">
    <property type="entry name" value="(Trans)glycosidases"/>
    <property type="match status" value="1"/>
</dbReference>
<dbReference type="GO" id="GO:0005975">
    <property type="term" value="P:carbohydrate metabolic process"/>
    <property type="evidence" value="ECO:0007669"/>
    <property type="project" value="InterPro"/>
</dbReference>
<dbReference type="SUPFAM" id="SSF81296">
    <property type="entry name" value="E set domains"/>
    <property type="match status" value="1"/>
</dbReference>
<evidence type="ECO:0000313" key="5">
    <source>
        <dbReference type="Proteomes" id="UP000198756"/>
    </source>
</evidence>
<dbReference type="InterPro" id="IPR026444">
    <property type="entry name" value="Secre_tail"/>
</dbReference>
<dbReference type="AlphaFoldDB" id="A0A1G5X9F4"/>
<evidence type="ECO:0000256" key="1">
    <source>
        <dbReference type="ARBA" id="ARBA00008061"/>
    </source>
</evidence>
<dbReference type="InterPro" id="IPR013783">
    <property type="entry name" value="Ig-like_fold"/>
</dbReference>
<dbReference type="InterPro" id="IPR014756">
    <property type="entry name" value="Ig_E-set"/>
</dbReference>
<reference evidence="5" key="1">
    <citation type="submission" date="2016-10" db="EMBL/GenBank/DDBJ databases">
        <authorList>
            <person name="Varghese N."/>
            <person name="Submissions S."/>
        </authorList>
    </citation>
    <scope>NUCLEOTIDE SEQUENCE [LARGE SCALE GENOMIC DNA]</scope>
    <source>
        <strain evidence="5">DSM 22703</strain>
    </source>
</reference>
<dbReference type="STRING" id="279824.SAMN03080617_01625"/>
<gene>
    <name evidence="4" type="ORF">SAMN03080617_01625</name>
</gene>
<proteinExistence type="inferred from homology"/>
<accession>A0A1G5X9F4</accession>
<dbReference type="Proteomes" id="UP000198756">
    <property type="component" value="Unassembled WGS sequence"/>
</dbReference>
<dbReference type="RefSeq" id="WP_092729444.1">
    <property type="nucleotide sequence ID" value="NZ_FMXE01000009.1"/>
</dbReference>
<feature type="chain" id="PRO_5011694959" evidence="2">
    <location>
        <begin position="24"/>
        <end position="933"/>
    </location>
</feature>
<comment type="similarity">
    <text evidence="1">Belongs to the glycosyl hydrolase 13 family.</text>
</comment>
<dbReference type="Pfam" id="PF18962">
    <property type="entry name" value="Por_Secre_tail"/>
    <property type="match status" value="1"/>
</dbReference>
<dbReference type="OrthoDB" id="9761875at2"/>
<dbReference type="SMART" id="SM00642">
    <property type="entry name" value="Aamy"/>
    <property type="match status" value="1"/>
</dbReference>
<name>A0A1G5X9F4_9BACT</name>
<dbReference type="Gene3D" id="2.60.40.10">
    <property type="entry name" value="Immunoglobulins"/>
    <property type="match status" value="1"/>
</dbReference>
<keyword evidence="2" id="KW-0732">Signal</keyword>
<dbReference type="NCBIfam" id="TIGR04183">
    <property type="entry name" value="Por_Secre_tail"/>
    <property type="match status" value="1"/>
</dbReference>
<sequence>MIKKLSPILSLVFLLCLNYSGFAQVTTEPAIPGAASSVKIIYDASKGTTGLKDCNCDVYIHIGAVTGGPTSTTWTIVPFQWGTTNSAAKMTKVAGQTNSYTFELTPNTFFQNPNNLTIHRLGMVFRNGDGTKEGKDSSNGDFFVTLSQGFDVAFTTPQAAGSVSLEIGESFEFKAASTEAADLSFELDGVKVAEALNSQEIAFKFTATQAGNFTLVVKAKKGAEVDSQTVNIIVFAPSETAALPTGARLGINYLSDTEVILALQAPGKNIVHVIGDFNDWKVLPEFQMKRTSDKEIFWLKISNLIPKQEYIFQYLVDGSIRIGDPYADKTSDPFNDQEIIQQNRYPGLKGYPVGKTEFQATYLQTAQDSYLWKNLSYPKPKPEELVVYELLVRDFDEKRTYNAVIDRLDYLKELGINAIELMPVGEFEGNLSWGYNPSFFFAPDKYYGTKNDLKRLIDEAHGRGIVIILDMVLNHAFGQNPMVRLYNDGDYGAPTLDSPWFNRVATHPFNVGYDFNHESKYTKAFVDSVNNYWLTEYKVDGFRFDLSKGFTQVNSGNNVGIWSQYDPSRIKIWKHIYDRIKANHPDAYVILEHLSDNEEEKELANYGMMFWGNINFDFRELAKGQNKNIDYAYYKNRGWNKSHLIAYQESHDEERVMWETLNFGAISPLNLKNLENAVNRNQLLTAFYFGIPGPKMIWQFGEFGYDQELNNDRLGIKPTKWDYLNNPERQRLFKLYKEMIKLKRVHKAFNSPEKTTLNLGAGIKSILLEHPDMDVVMHGNFGLATAGNASVSFPKSGKWYNYFTGEELTLSGTTLSVNFRPNEFVLYTSKKLPLPEKGILQQDFVTSLPEVVPQGTFRVYPVPASSKLSVELPQDMIQANYRVVDMAGRVVFDGQTEQGEQILDFDLSGIQAGIYIFEAFDTKRVLHKRFIKE</sequence>
<evidence type="ECO:0000256" key="2">
    <source>
        <dbReference type="SAM" id="SignalP"/>
    </source>
</evidence>
<feature type="domain" description="Glycosyl hydrolase family 13 catalytic" evidence="3">
    <location>
        <begin position="389"/>
        <end position="743"/>
    </location>
</feature>
<dbReference type="CDD" id="cd11350">
    <property type="entry name" value="AmyAc_4"/>
    <property type="match status" value="1"/>
</dbReference>
<keyword evidence="5" id="KW-1185">Reference proteome</keyword>
<feature type="signal peptide" evidence="2">
    <location>
        <begin position="1"/>
        <end position="23"/>
    </location>
</feature>
<dbReference type="PANTHER" id="PTHR43002">
    <property type="entry name" value="GLYCOGEN DEBRANCHING ENZYME"/>
    <property type="match status" value="1"/>
</dbReference>
<dbReference type="Pfam" id="PF00128">
    <property type="entry name" value="Alpha-amylase"/>
    <property type="match status" value="2"/>
</dbReference>
<dbReference type="Gene3D" id="3.20.20.80">
    <property type="entry name" value="Glycosidases"/>
    <property type="match status" value="1"/>
</dbReference>